<dbReference type="InterPro" id="IPR018222">
    <property type="entry name" value="Nuclear_transport_factor_2_euk"/>
</dbReference>
<dbReference type="Gene3D" id="3.10.450.50">
    <property type="match status" value="1"/>
</dbReference>
<feature type="compositionally biased region" description="Low complexity" evidence="3">
    <location>
        <begin position="424"/>
        <end position="437"/>
    </location>
</feature>
<dbReference type="InterPro" id="IPR012677">
    <property type="entry name" value="Nucleotide-bd_a/b_plait_sf"/>
</dbReference>
<dbReference type="InterPro" id="IPR032710">
    <property type="entry name" value="NTF2-like_dom_sf"/>
</dbReference>
<proteinExistence type="predicted"/>
<dbReference type="PROSITE" id="PS50177">
    <property type="entry name" value="NTF2_DOMAIN"/>
    <property type="match status" value="1"/>
</dbReference>
<keyword evidence="7" id="KW-1185">Reference proteome</keyword>
<dbReference type="CDD" id="cd00780">
    <property type="entry name" value="NTF2"/>
    <property type="match status" value="1"/>
</dbReference>
<feature type="region of interest" description="Disordered" evidence="3">
    <location>
        <begin position="1"/>
        <end position="31"/>
    </location>
</feature>
<dbReference type="InterPro" id="IPR002075">
    <property type="entry name" value="NTF2_dom"/>
</dbReference>
<evidence type="ECO:0000313" key="7">
    <source>
        <dbReference type="Proteomes" id="UP001562354"/>
    </source>
</evidence>
<dbReference type="EMBL" id="JBFMKM010000001">
    <property type="protein sequence ID" value="KAL1311726.1"/>
    <property type="molecule type" value="Genomic_DNA"/>
</dbReference>
<evidence type="ECO:0000259" key="4">
    <source>
        <dbReference type="PROSITE" id="PS50102"/>
    </source>
</evidence>
<feature type="compositionally biased region" description="Polar residues" evidence="3">
    <location>
        <begin position="17"/>
        <end position="28"/>
    </location>
</feature>
<dbReference type="PROSITE" id="PS50102">
    <property type="entry name" value="RRM"/>
    <property type="match status" value="1"/>
</dbReference>
<dbReference type="InterPro" id="IPR039539">
    <property type="entry name" value="Ras_GTPase_bind_prot"/>
</dbReference>
<dbReference type="Gene3D" id="3.30.70.330">
    <property type="match status" value="1"/>
</dbReference>
<dbReference type="InterPro" id="IPR035979">
    <property type="entry name" value="RBD_domain_sf"/>
</dbReference>
<evidence type="ECO:0000259" key="5">
    <source>
        <dbReference type="PROSITE" id="PS50177"/>
    </source>
</evidence>
<dbReference type="PANTHER" id="PTHR10693:SF20">
    <property type="entry name" value="AT27578P"/>
    <property type="match status" value="1"/>
</dbReference>
<feature type="compositionally biased region" description="Gly residues" evidence="3">
    <location>
        <begin position="521"/>
        <end position="530"/>
    </location>
</feature>
<dbReference type="InterPro" id="IPR000504">
    <property type="entry name" value="RRM_dom"/>
</dbReference>
<feature type="compositionally biased region" description="Low complexity" evidence="3">
    <location>
        <begin position="367"/>
        <end position="406"/>
    </location>
</feature>
<dbReference type="RefSeq" id="XP_069204575.1">
    <property type="nucleotide sequence ID" value="XM_069341066.1"/>
</dbReference>
<feature type="compositionally biased region" description="Low complexity" evidence="3">
    <location>
        <begin position="314"/>
        <end position="345"/>
    </location>
</feature>
<reference evidence="6 7" key="1">
    <citation type="submission" date="2024-07" db="EMBL/GenBank/DDBJ databases">
        <title>Draft sequence of the Neodothiora populina.</title>
        <authorList>
            <person name="Drown D.D."/>
            <person name="Schuette U.S."/>
            <person name="Buechlein A.B."/>
            <person name="Rusch D.R."/>
            <person name="Winton L.W."/>
            <person name="Adams G.A."/>
        </authorList>
    </citation>
    <scope>NUCLEOTIDE SEQUENCE [LARGE SCALE GENOMIC DNA]</scope>
    <source>
        <strain evidence="6 7">CPC 39397</strain>
    </source>
</reference>
<evidence type="ECO:0000256" key="2">
    <source>
        <dbReference type="PROSITE-ProRule" id="PRU00176"/>
    </source>
</evidence>
<feature type="domain" description="NTF2" evidence="5">
    <location>
        <begin position="63"/>
        <end position="178"/>
    </location>
</feature>
<dbReference type="CDD" id="cd00590">
    <property type="entry name" value="RRM_SF"/>
    <property type="match status" value="1"/>
</dbReference>
<dbReference type="Pfam" id="PF02136">
    <property type="entry name" value="NTF2"/>
    <property type="match status" value="1"/>
</dbReference>
<name>A0ABR3PQI1_9PEZI</name>
<comment type="caution">
    <text evidence="6">The sequence shown here is derived from an EMBL/GenBank/DDBJ whole genome shotgun (WGS) entry which is preliminary data.</text>
</comment>
<dbReference type="GeneID" id="95975526"/>
<gene>
    <name evidence="6" type="ORF">AAFC00_001823</name>
</gene>
<feature type="compositionally biased region" description="Low complexity" evidence="3">
    <location>
        <begin position="276"/>
        <end position="301"/>
    </location>
</feature>
<dbReference type="Pfam" id="PF00076">
    <property type="entry name" value="RRM_1"/>
    <property type="match status" value="1"/>
</dbReference>
<dbReference type="PANTHER" id="PTHR10693">
    <property type="entry name" value="RAS GTPASE-ACTIVATING PROTEIN-BINDING PROTEIN"/>
    <property type="match status" value="1"/>
</dbReference>
<dbReference type="SUPFAM" id="SSF54427">
    <property type="entry name" value="NTF2-like"/>
    <property type="match status" value="1"/>
</dbReference>
<feature type="region of interest" description="Disordered" evidence="3">
    <location>
        <begin position="187"/>
        <end position="439"/>
    </location>
</feature>
<protein>
    <submittedName>
        <fullName evidence="6">Uncharacterized protein</fullName>
    </submittedName>
</protein>
<evidence type="ECO:0000313" key="6">
    <source>
        <dbReference type="EMBL" id="KAL1311726.1"/>
    </source>
</evidence>
<evidence type="ECO:0000256" key="1">
    <source>
        <dbReference type="ARBA" id="ARBA00022884"/>
    </source>
</evidence>
<dbReference type="Proteomes" id="UP001562354">
    <property type="component" value="Unassembled WGS sequence"/>
</dbReference>
<feature type="domain" description="RRM" evidence="4">
    <location>
        <begin position="438"/>
        <end position="509"/>
    </location>
</feature>
<keyword evidence="1 2" id="KW-0694">RNA-binding</keyword>
<feature type="compositionally biased region" description="Gly residues" evidence="3">
    <location>
        <begin position="538"/>
        <end position="565"/>
    </location>
</feature>
<evidence type="ECO:0000256" key="3">
    <source>
        <dbReference type="SAM" id="MobiDB-lite"/>
    </source>
</evidence>
<accession>A0ABR3PQI1</accession>
<feature type="region of interest" description="Disordered" evidence="3">
    <location>
        <begin position="513"/>
        <end position="565"/>
    </location>
</feature>
<feature type="compositionally biased region" description="Basic and acidic residues" evidence="3">
    <location>
        <begin position="229"/>
        <end position="247"/>
    </location>
</feature>
<dbReference type="SMART" id="SM00360">
    <property type="entry name" value="RRM"/>
    <property type="match status" value="1"/>
</dbReference>
<feature type="compositionally biased region" description="Low complexity" evidence="3">
    <location>
        <begin position="248"/>
        <end position="258"/>
    </location>
</feature>
<organism evidence="6 7">
    <name type="scientific">Neodothiora populina</name>
    <dbReference type="NCBI Taxonomy" id="2781224"/>
    <lineage>
        <taxon>Eukaryota</taxon>
        <taxon>Fungi</taxon>
        <taxon>Dikarya</taxon>
        <taxon>Ascomycota</taxon>
        <taxon>Pezizomycotina</taxon>
        <taxon>Dothideomycetes</taxon>
        <taxon>Dothideomycetidae</taxon>
        <taxon>Dothideales</taxon>
        <taxon>Dothioraceae</taxon>
        <taxon>Neodothiora</taxon>
    </lineage>
</organism>
<dbReference type="SUPFAM" id="SSF54928">
    <property type="entry name" value="RNA-binding domain, RBD"/>
    <property type="match status" value="1"/>
</dbReference>
<sequence>MASEFAVNGDFAPHQGYDQNHTGYPSATSNYHSAYSNPASASAAAPATQSASSSAADIPKDEVGWYFVEQYYTTLSRSPEKLFLFYNKRSQYVSGNETEKVAVSVGQRAINDRIKELEFQDCKVRVTNVDSQASDQNIVIQVIGEISNKSAPHKKFTQTFVLAGQTNGYFVLNDIFRYIVDEEDEVSAQEVQEESAAQSAPADVQKPAPAAEPETAEPETLTSSSDPAAIERDAAELDKELEEKIIEPETSAAAAAAEAEPEVTTNGTPKEEAPAQEEAPAPAAVEEPAAAAVPEPAAPEALVEEKPKDPEPTPAMSPAKQPAAQPAAPAAQSSPAAPAKPAAPKTWANLAAAAHRVVMPAIPTPQSPASSTAPQPKAASTLTQTTAPVPSAAPASAAAGEPSPSAGQQDEWTSVGGDHKRQQSKAQAAGGAQEAPQYRAYIKNVNDTIDAKDLRAELEKFGELLYFDVARQKNCAFVDFKTAEGYKGAMDANPHQIGNERVVVEERRMKPGSYPYVQRGGMRGGRGGSSGQTSGRGSFQGGRGGFSQRGRGSGANRGRGGAQAA</sequence>